<reference evidence="1 2" key="1">
    <citation type="journal article" date="2023" name="Nucleic Acids Res.">
        <title>The hologenome of Daphnia magna reveals possible DNA methylation and microbiome-mediated evolution of the host genome.</title>
        <authorList>
            <person name="Chaturvedi A."/>
            <person name="Li X."/>
            <person name="Dhandapani V."/>
            <person name="Marshall H."/>
            <person name="Kissane S."/>
            <person name="Cuenca-Cambronero M."/>
            <person name="Asole G."/>
            <person name="Calvet F."/>
            <person name="Ruiz-Romero M."/>
            <person name="Marangio P."/>
            <person name="Guigo R."/>
            <person name="Rago D."/>
            <person name="Mirbahai L."/>
            <person name="Eastwood N."/>
            <person name="Colbourne J.K."/>
            <person name="Zhou J."/>
            <person name="Mallon E."/>
            <person name="Orsini L."/>
        </authorList>
    </citation>
    <scope>NUCLEOTIDE SEQUENCE [LARGE SCALE GENOMIC DNA]</scope>
    <source>
        <strain evidence="1">LRV0_1</strain>
    </source>
</reference>
<accession>A0ABQ9YVZ6</accession>
<comment type="caution">
    <text evidence="1">The sequence shown here is derived from an EMBL/GenBank/DDBJ whole genome shotgun (WGS) entry which is preliminary data.</text>
</comment>
<dbReference type="EMBL" id="JAOYFB010000001">
    <property type="protein sequence ID" value="KAK4004823.1"/>
    <property type="molecule type" value="Genomic_DNA"/>
</dbReference>
<sequence length="99" mass="11500">MFFLTLRPIVSCIYYADLIGFRSFREFLVFPGRNPIRETLEKTPQPSSIYHCQQNHFACTFLPRGKKIATERKQLALCDWTTDVTQNTDCPGLPIIFLL</sequence>
<organism evidence="1 2">
    <name type="scientific">Daphnia magna</name>
    <dbReference type="NCBI Taxonomy" id="35525"/>
    <lineage>
        <taxon>Eukaryota</taxon>
        <taxon>Metazoa</taxon>
        <taxon>Ecdysozoa</taxon>
        <taxon>Arthropoda</taxon>
        <taxon>Crustacea</taxon>
        <taxon>Branchiopoda</taxon>
        <taxon>Diplostraca</taxon>
        <taxon>Cladocera</taxon>
        <taxon>Anomopoda</taxon>
        <taxon>Daphniidae</taxon>
        <taxon>Daphnia</taxon>
    </lineage>
</organism>
<keyword evidence="2" id="KW-1185">Reference proteome</keyword>
<dbReference type="Proteomes" id="UP001234178">
    <property type="component" value="Unassembled WGS sequence"/>
</dbReference>
<evidence type="ECO:0000313" key="2">
    <source>
        <dbReference type="Proteomes" id="UP001234178"/>
    </source>
</evidence>
<proteinExistence type="predicted"/>
<gene>
    <name evidence="1" type="ORF">OUZ56_006546</name>
</gene>
<evidence type="ECO:0000313" key="1">
    <source>
        <dbReference type="EMBL" id="KAK4004823.1"/>
    </source>
</evidence>
<protein>
    <submittedName>
        <fullName evidence="1">Uncharacterized protein</fullName>
    </submittedName>
</protein>
<name>A0ABQ9YVZ6_9CRUS</name>